<dbReference type="SUPFAM" id="SSF69118">
    <property type="entry name" value="AhpD-like"/>
    <property type="match status" value="1"/>
</dbReference>
<name>A0A4D7QSD9_9HYPH</name>
<dbReference type="Gene3D" id="1.20.1290.10">
    <property type="entry name" value="AhpD-like"/>
    <property type="match status" value="1"/>
</dbReference>
<feature type="domain" description="Carboxymuconolactone decarboxylase-like" evidence="1">
    <location>
        <begin position="60"/>
        <end position="126"/>
    </location>
</feature>
<gene>
    <name evidence="2" type="ORF">E8L99_21520</name>
</gene>
<dbReference type="EMBL" id="CP039865">
    <property type="protein sequence ID" value="QCK88154.1"/>
    <property type="molecule type" value="Genomic_DNA"/>
</dbReference>
<dbReference type="InterPro" id="IPR003779">
    <property type="entry name" value="CMD-like"/>
</dbReference>
<keyword evidence="2" id="KW-0560">Oxidoreductase</keyword>
<dbReference type="Pfam" id="PF02627">
    <property type="entry name" value="CMD"/>
    <property type="match status" value="1"/>
</dbReference>
<keyword evidence="2" id="KW-0575">Peroxidase</keyword>
<dbReference type="OrthoDB" id="3667834at2"/>
<reference evidence="2 3" key="1">
    <citation type="submission" date="2019-04" db="EMBL/GenBank/DDBJ databases">
        <title>Phreatobacter aquaticus sp. nov.</title>
        <authorList>
            <person name="Choi A."/>
            <person name="Baek K."/>
        </authorList>
    </citation>
    <scope>NUCLEOTIDE SEQUENCE [LARGE SCALE GENOMIC DNA]</scope>
    <source>
        <strain evidence="2 3">NMCR1094</strain>
    </source>
</reference>
<dbReference type="Proteomes" id="UP000298588">
    <property type="component" value="Chromosome"/>
</dbReference>
<evidence type="ECO:0000313" key="2">
    <source>
        <dbReference type="EMBL" id="QCK88154.1"/>
    </source>
</evidence>
<dbReference type="PANTHER" id="PTHR35446">
    <property type="entry name" value="SI:CH211-175M2.5"/>
    <property type="match status" value="1"/>
</dbReference>
<dbReference type="KEGG" id="paqt:E8L99_21520"/>
<dbReference type="InterPro" id="IPR010195">
    <property type="entry name" value="Uncharacterised_peroxidase-rel"/>
</dbReference>
<organism evidence="2 3">
    <name type="scientific">Phreatobacter aquaticus</name>
    <dbReference type="NCBI Taxonomy" id="2570229"/>
    <lineage>
        <taxon>Bacteria</taxon>
        <taxon>Pseudomonadati</taxon>
        <taxon>Pseudomonadota</taxon>
        <taxon>Alphaproteobacteria</taxon>
        <taxon>Hyphomicrobiales</taxon>
        <taxon>Phreatobacteraceae</taxon>
        <taxon>Phreatobacter</taxon>
    </lineage>
</organism>
<evidence type="ECO:0000259" key="1">
    <source>
        <dbReference type="Pfam" id="PF02627"/>
    </source>
</evidence>
<evidence type="ECO:0000313" key="3">
    <source>
        <dbReference type="Proteomes" id="UP000298588"/>
    </source>
</evidence>
<dbReference type="NCBIfam" id="TIGR00778">
    <property type="entry name" value="ahpD_dom"/>
    <property type="match status" value="1"/>
</dbReference>
<dbReference type="GO" id="GO:0051920">
    <property type="term" value="F:peroxiredoxin activity"/>
    <property type="evidence" value="ECO:0007669"/>
    <property type="project" value="InterPro"/>
</dbReference>
<dbReference type="InterPro" id="IPR029032">
    <property type="entry name" value="AhpD-like"/>
</dbReference>
<protein>
    <submittedName>
        <fullName evidence="2">Peroxidase-related enzyme</fullName>
    </submittedName>
</protein>
<dbReference type="NCBIfam" id="TIGR01926">
    <property type="entry name" value="peroxid_rel"/>
    <property type="match status" value="1"/>
</dbReference>
<keyword evidence="3" id="KW-1185">Reference proteome</keyword>
<dbReference type="AlphaFoldDB" id="A0A4D7QSD9"/>
<sequence>MTHFTLQPVEWEPRLPPLDEAEATPDQLAALETSPANMRHSRYLLTLAHDSGSLIHRGALFNSVMYAPRGLPRVERELATAIVSIVNGCVYCTSVHARRYAELSKKPEVMQRLFDEGLKASFDPRQDAIIAFSEKLTRDPGAMKAADLKPLRDAGLGDLEILDLIHSIAMFANANRLMQSLGDPVMPPEA</sequence>
<dbReference type="PANTHER" id="PTHR35446:SF2">
    <property type="entry name" value="CARBOXYMUCONOLACTONE DECARBOXYLASE-LIKE DOMAIN-CONTAINING PROTEIN"/>
    <property type="match status" value="1"/>
</dbReference>
<dbReference type="InterPro" id="IPR004675">
    <property type="entry name" value="AhpD_core"/>
</dbReference>
<accession>A0A4D7QSD9</accession>
<proteinExistence type="predicted"/>
<dbReference type="RefSeq" id="WP_137101482.1">
    <property type="nucleotide sequence ID" value="NZ_CP039865.1"/>
</dbReference>